<dbReference type="PROSITE" id="PS00360">
    <property type="entry name" value="RIBOSOMAL_S9"/>
    <property type="match status" value="1"/>
</dbReference>
<evidence type="ECO:0000256" key="4">
    <source>
        <dbReference type="RuleBase" id="RU003815"/>
    </source>
</evidence>
<proteinExistence type="inferred from homology"/>
<evidence type="ECO:0000256" key="3">
    <source>
        <dbReference type="ARBA" id="ARBA00023274"/>
    </source>
</evidence>
<dbReference type="FunFam" id="3.30.230.10:FF:000007">
    <property type="entry name" value="40S ribosomal protein S16"/>
    <property type="match status" value="1"/>
</dbReference>
<feature type="compositionally biased region" description="Polar residues" evidence="5">
    <location>
        <begin position="720"/>
        <end position="730"/>
    </location>
</feature>
<feature type="region of interest" description="Disordered" evidence="5">
    <location>
        <begin position="239"/>
        <end position="306"/>
    </location>
</feature>
<dbReference type="InterPro" id="IPR020574">
    <property type="entry name" value="Ribosomal_uS9_CS"/>
</dbReference>
<dbReference type="InterPro" id="IPR001357">
    <property type="entry name" value="BRCT_dom"/>
</dbReference>
<evidence type="ECO:0000256" key="5">
    <source>
        <dbReference type="SAM" id="MobiDB-lite"/>
    </source>
</evidence>
<keyword evidence="2 4" id="KW-0689">Ribosomal protein</keyword>
<dbReference type="AlphaFoldDB" id="A0AAD2HR81"/>
<protein>
    <recommendedName>
        <fullName evidence="6">BRCT domain-containing protein</fullName>
    </recommendedName>
</protein>
<feature type="region of interest" description="Disordered" evidence="5">
    <location>
        <begin position="692"/>
        <end position="734"/>
    </location>
</feature>
<feature type="compositionally biased region" description="Low complexity" evidence="5">
    <location>
        <begin position="585"/>
        <end position="600"/>
    </location>
</feature>
<evidence type="ECO:0000256" key="2">
    <source>
        <dbReference type="ARBA" id="ARBA00022980"/>
    </source>
</evidence>
<reference evidence="7" key="1">
    <citation type="submission" date="2023-11" db="EMBL/GenBank/DDBJ databases">
        <authorList>
            <person name="De Vega J J."/>
            <person name="De Vega J J."/>
        </authorList>
    </citation>
    <scope>NUCLEOTIDE SEQUENCE</scope>
</reference>
<gene>
    <name evidence="7" type="ORF">MYCIT1_LOCUS30688</name>
</gene>
<comment type="similarity">
    <text evidence="1 4">Belongs to the universal ribosomal protein uS9 family.</text>
</comment>
<feature type="domain" description="BRCT" evidence="6">
    <location>
        <begin position="159"/>
        <end position="223"/>
    </location>
</feature>
<evidence type="ECO:0000259" key="6">
    <source>
        <dbReference type="PROSITE" id="PS50172"/>
    </source>
</evidence>
<evidence type="ECO:0000313" key="8">
    <source>
        <dbReference type="Proteomes" id="UP001295794"/>
    </source>
</evidence>
<dbReference type="Proteomes" id="UP001295794">
    <property type="component" value="Unassembled WGS sequence"/>
</dbReference>
<evidence type="ECO:0000313" key="7">
    <source>
        <dbReference type="EMBL" id="CAK5280200.1"/>
    </source>
</evidence>
<dbReference type="Pfam" id="PF00380">
    <property type="entry name" value="Ribosomal_S9"/>
    <property type="match status" value="1"/>
</dbReference>
<feature type="compositionally biased region" description="Basic and acidic residues" evidence="5">
    <location>
        <begin position="571"/>
        <end position="584"/>
    </location>
</feature>
<dbReference type="Gene3D" id="3.30.230.10">
    <property type="match status" value="1"/>
</dbReference>
<feature type="region of interest" description="Disordered" evidence="5">
    <location>
        <begin position="747"/>
        <end position="766"/>
    </location>
</feature>
<sequence>MASSVKAVQTFGKKKTATAVAHAKEGRGIIRINGSPINLVQPEILRLKVYEPVLVAGEDEFAGIDIRVRVKGGGHTSQVYAIRQAIAKALVAYHAKYIDAAHAIALKKSLVDYDRTLLIADPRRMEPKKFGGSGARARRQKSYRNGPLKFFVDPSCQGRAKLFRDLKEHGGLTTKDPRVTCDFLLVQSNSSSGQSFVRVWNHEKTVLETDWVKRSIVAGRLLDASDDWGGLLARINDSIDTDDEHPNSPLPTPRITPVGVPPAVTGSASPPPSSHSPGDVAPVHGSPVRGDSRDLWAGPSRMSATPAAVEHGPVNLNAQQATQQLLLPQSFPTGLVYDPAIHSAILGEVMKHRGLAPIAASISAPVQSELASGSHLLLPSEQLQPPANPERDLTVSMESELARRPAVSIDAKGKGRSRNASPATLFTAEGSALTFYVSLEVNKRSELLSCIKKHGGQISIQITTATYAILSSRPKNYESVLETVLSSKGTPVRPAFVFESVQQNKLLDPAEYVFQPSDKLKKKLEAAASPHSRKRRARESGGKGRAVKKGADEVGSKESGDEQNVLAPQEDEVRWKVAVKEERTSPPSLSSPALEENPPLQREPKSPTPPPDSSRVQMIGTGKYRYTEVEMRYAFEYITVLFSRDKDITTSAIGQKLHEKMPNHSKTAWIQHVTFANKQSFELAKRQGLVSYNTRQHKLAQRPPEEPPSKRIRTEEHTPSAAQSQPSTPNDGDLEEDLYHAAHFFADGGDVEEPGDDSQAEKDNRIWQRLTAQTPCKTEESWPAFYDKHGAQVTRLYEKLVQNETQD</sequence>
<feature type="domain" description="BRCT" evidence="6">
    <location>
        <begin position="421"/>
        <end position="514"/>
    </location>
</feature>
<keyword evidence="3 4" id="KW-0687">Ribonucleoprotein</keyword>
<dbReference type="GO" id="GO:0006412">
    <property type="term" value="P:translation"/>
    <property type="evidence" value="ECO:0007669"/>
    <property type="project" value="InterPro"/>
</dbReference>
<dbReference type="PROSITE" id="PS50172">
    <property type="entry name" value="BRCT"/>
    <property type="match status" value="2"/>
</dbReference>
<dbReference type="GO" id="GO:0003735">
    <property type="term" value="F:structural constituent of ribosome"/>
    <property type="evidence" value="ECO:0007669"/>
    <property type="project" value="InterPro"/>
</dbReference>
<dbReference type="SUPFAM" id="SSF52113">
    <property type="entry name" value="BRCT domain"/>
    <property type="match status" value="2"/>
</dbReference>
<dbReference type="EMBL" id="CAVNYO010000440">
    <property type="protein sequence ID" value="CAK5280200.1"/>
    <property type="molecule type" value="Genomic_DNA"/>
</dbReference>
<feature type="compositionally biased region" description="Acidic residues" evidence="5">
    <location>
        <begin position="749"/>
        <end position="758"/>
    </location>
</feature>
<dbReference type="InterPro" id="IPR020568">
    <property type="entry name" value="Ribosomal_Su5_D2-typ_SF"/>
</dbReference>
<name>A0AAD2HR81_9AGAR</name>
<dbReference type="NCBIfam" id="NF001749">
    <property type="entry name" value="PRK00474.1"/>
    <property type="match status" value="1"/>
</dbReference>
<keyword evidence="8" id="KW-1185">Reference proteome</keyword>
<comment type="caution">
    <text evidence="7">The sequence shown here is derived from an EMBL/GenBank/DDBJ whole genome shotgun (WGS) entry which is preliminary data.</text>
</comment>
<dbReference type="InterPro" id="IPR014721">
    <property type="entry name" value="Ribsml_uS5_D2-typ_fold_subgr"/>
</dbReference>
<feature type="compositionally biased region" description="Basic and acidic residues" evidence="5">
    <location>
        <begin position="703"/>
        <end position="718"/>
    </location>
</feature>
<dbReference type="GO" id="GO:0022627">
    <property type="term" value="C:cytosolic small ribosomal subunit"/>
    <property type="evidence" value="ECO:0007669"/>
    <property type="project" value="TreeGrafter"/>
</dbReference>
<dbReference type="PANTHER" id="PTHR21569:SF16">
    <property type="entry name" value="RIBOSOMAL PROTEIN S16"/>
    <property type="match status" value="1"/>
</dbReference>
<dbReference type="InterPro" id="IPR000754">
    <property type="entry name" value="Ribosomal_uS9"/>
</dbReference>
<feature type="compositionally biased region" description="Basic and acidic residues" evidence="5">
    <location>
        <begin position="549"/>
        <end position="560"/>
    </location>
</feature>
<dbReference type="SUPFAM" id="SSF54211">
    <property type="entry name" value="Ribosomal protein S5 domain 2-like"/>
    <property type="match status" value="1"/>
</dbReference>
<dbReference type="PANTHER" id="PTHR21569">
    <property type="entry name" value="RIBOSOMAL PROTEIN S9"/>
    <property type="match status" value="1"/>
</dbReference>
<dbReference type="GO" id="GO:0003723">
    <property type="term" value="F:RNA binding"/>
    <property type="evidence" value="ECO:0007669"/>
    <property type="project" value="TreeGrafter"/>
</dbReference>
<dbReference type="InterPro" id="IPR036420">
    <property type="entry name" value="BRCT_dom_sf"/>
</dbReference>
<organism evidence="7 8">
    <name type="scientific">Mycena citricolor</name>
    <dbReference type="NCBI Taxonomy" id="2018698"/>
    <lineage>
        <taxon>Eukaryota</taxon>
        <taxon>Fungi</taxon>
        <taxon>Dikarya</taxon>
        <taxon>Basidiomycota</taxon>
        <taxon>Agaricomycotina</taxon>
        <taxon>Agaricomycetes</taxon>
        <taxon>Agaricomycetidae</taxon>
        <taxon>Agaricales</taxon>
        <taxon>Marasmiineae</taxon>
        <taxon>Mycenaceae</taxon>
        <taxon>Mycena</taxon>
    </lineage>
</organism>
<dbReference type="Gene3D" id="3.40.50.10190">
    <property type="entry name" value="BRCT domain"/>
    <property type="match status" value="1"/>
</dbReference>
<dbReference type="Pfam" id="PF16589">
    <property type="entry name" value="BRCT_2"/>
    <property type="match status" value="1"/>
</dbReference>
<dbReference type="GO" id="GO:0000462">
    <property type="term" value="P:maturation of SSU-rRNA from tricistronic rRNA transcript (SSU-rRNA, 5.8S rRNA, LSU-rRNA)"/>
    <property type="evidence" value="ECO:0007669"/>
    <property type="project" value="TreeGrafter"/>
</dbReference>
<feature type="region of interest" description="Disordered" evidence="5">
    <location>
        <begin position="523"/>
        <end position="619"/>
    </location>
</feature>
<accession>A0AAD2HR81</accession>
<evidence type="ECO:0000256" key="1">
    <source>
        <dbReference type="ARBA" id="ARBA00005251"/>
    </source>
</evidence>